<evidence type="ECO:0008006" key="5">
    <source>
        <dbReference type="Google" id="ProtNLM"/>
    </source>
</evidence>
<evidence type="ECO:0000313" key="3">
    <source>
        <dbReference type="EMBL" id="KAK9026965.1"/>
    </source>
</evidence>
<feature type="region of interest" description="Disordered" evidence="1">
    <location>
        <begin position="24"/>
        <end position="95"/>
    </location>
</feature>
<feature type="signal peptide" evidence="2">
    <location>
        <begin position="1"/>
        <end position="26"/>
    </location>
</feature>
<keyword evidence="4" id="KW-1185">Reference proteome</keyword>
<protein>
    <recommendedName>
        <fullName evidence="5">Secreted protein</fullName>
    </recommendedName>
</protein>
<keyword evidence="2" id="KW-0732">Signal</keyword>
<feature type="chain" id="PRO_5046184793" description="Secreted protein" evidence="2">
    <location>
        <begin position="27"/>
        <end position="95"/>
    </location>
</feature>
<comment type="caution">
    <text evidence="3">The sequence shown here is derived from an EMBL/GenBank/DDBJ whole genome shotgun (WGS) entry which is preliminary data.</text>
</comment>
<evidence type="ECO:0000313" key="4">
    <source>
        <dbReference type="Proteomes" id="UP001396334"/>
    </source>
</evidence>
<gene>
    <name evidence="3" type="ORF">V6N11_066817</name>
</gene>
<dbReference type="Proteomes" id="UP001396334">
    <property type="component" value="Unassembled WGS sequence"/>
</dbReference>
<evidence type="ECO:0000256" key="1">
    <source>
        <dbReference type="SAM" id="MobiDB-lite"/>
    </source>
</evidence>
<accession>A0ABR2SNZ3</accession>
<sequence>MLMPLILQLARLCIIGFALVVHGSSGQNASPSPAEFSSFPPTGGIPGAVKQRSFTPSMPPQPNGSDLRSPPALPPLMPALVPETTEGDATVLIAN</sequence>
<evidence type="ECO:0000256" key="2">
    <source>
        <dbReference type="SAM" id="SignalP"/>
    </source>
</evidence>
<reference evidence="3 4" key="1">
    <citation type="journal article" date="2024" name="G3 (Bethesda)">
        <title>Genome assembly of Hibiscus sabdariffa L. provides insights into metabolisms of medicinal natural products.</title>
        <authorList>
            <person name="Kim T."/>
        </authorList>
    </citation>
    <scope>NUCLEOTIDE SEQUENCE [LARGE SCALE GENOMIC DNA]</scope>
    <source>
        <strain evidence="3">TK-2024</strain>
        <tissue evidence="3">Old leaves</tissue>
    </source>
</reference>
<proteinExistence type="predicted"/>
<feature type="compositionally biased region" description="Low complexity" evidence="1">
    <location>
        <begin position="29"/>
        <end position="41"/>
    </location>
</feature>
<dbReference type="EMBL" id="JBBPBN010000012">
    <property type="protein sequence ID" value="KAK9026965.1"/>
    <property type="molecule type" value="Genomic_DNA"/>
</dbReference>
<organism evidence="3 4">
    <name type="scientific">Hibiscus sabdariffa</name>
    <name type="common">roselle</name>
    <dbReference type="NCBI Taxonomy" id="183260"/>
    <lineage>
        <taxon>Eukaryota</taxon>
        <taxon>Viridiplantae</taxon>
        <taxon>Streptophyta</taxon>
        <taxon>Embryophyta</taxon>
        <taxon>Tracheophyta</taxon>
        <taxon>Spermatophyta</taxon>
        <taxon>Magnoliopsida</taxon>
        <taxon>eudicotyledons</taxon>
        <taxon>Gunneridae</taxon>
        <taxon>Pentapetalae</taxon>
        <taxon>rosids</taxon>
        <taxon>malvids</taxon>
        <taxon>Malvales</taxon>
        <taxon>Malvaceae</taxon>
        <taxon>Malvoideae</taxon>
        <taxon>Hibiscus</taxon>
    </lineage>
</organism>
<name>A0ABR2SNZ3_9ROSI</name>